<dbReference type="AlphaFoldDB" id="A0A0R3T7H6"/>
<dbReference type="InterPro" id="IPR040610">
    <property type="entry name" value="SNRNP25_ubiquitin"/>
</dbReference>
<evidence type="ECO:0000313" key="4">
    <source>
        <dbReference type="WBParaSite" id="HNAJ_0000301401-mRNA-1"/>
    </source>
</evidence>
<gene>
    <name evidence="2" type="ORF">HNAJ_LOCUS3013</name>
</gene>
<evidence type="ECO:0000259" key="1">
    <source>
        <dbReference type="Pfam" id="PF18036"/>
    </source>
</evidence>
<protein>
    <submittedName>
        <fullName evidence="4">Ubiquitin_4 domain-containing protein</fullName>
    </submittedName>
</protein>
<feature type="domain" description="SNRNP25 ubiquitin-like" evidence="1">
    <location>
        <begin position="131"/>
        <end position="177"/>
    </location>
</feature>
<accession>A0A0R3T7H6</accession>
<name>A0A0R3T7H6_RODNA</name>
<dbReference type="EMBL" id="UZAE01001646">
    <property type="protein sequence ID" value="VDN98872.1"/>
    <property type="molecule type" value="Genomic_DNA"/>
</dbReference>
<evidence type="ECO:0000313" key="2">
    <source>
        <dbReference type="EMBL" id="VDN98872.1"/>
    </source>
</evidence>
<dbReference type="WBParaSite" id="HNAJ_0000301401-mRNA-1">
    <property type="protein sequence ID" value="HNAJ_0000301401-mRNA-1"/>
    <property type="gene ID" value="HNAJ_0000301401"/>
</dbReference>
<organism evidence="4">
    <name type="scientific">Rodentolepis nana</name>
    <name type="common">Dwarf tapeworm</name>
    <name type="synonym">Hymenolepis nana</name>
    <dbReference type="NCBI Taxonomy" id="102285"/>
    <lineage>
        <taxon>Eukaryota</taxon>
        <taxon>Metazoa</taxon>
        <taxon>Spiralia</taxon>
        <taxon>Lophotrochozoa</taxon>
        <taxon>Platyhelminthes</taxon>
        <taxon>Cestoda</taxon>
        <taxon>Eucestoda</taxon>
        <taxon>Cyclophyllidea</taxon>
        <taxon>Hymenolepididae</taxon>
        <taxon>Rodentolepis</taxon>
    </lineage>
</organism>
<sequence length="184" mass="21054">MDESLVDEVRKFNDVFRAFQEKVTKDLFSLIDGDEFVKDIGCSNPDSLEKRIDNAIAHHHGQAIRLFIQRGDERIPITVSNDGSVHDLHAAVAAAIDEKLSNEGAVYDDLISNIDLCDMAAVCHVFSLNPPPKHLNWRRFWRTHCLVSNEVHLNDKNTPLKKVPGLYNNTVIRFARRNRKKQRL</sequence>
<dbReference type="Pfam" id="PF18036">
    <property type="entry name" value="Ubiquitin_4"/>
    <property type="match status" value="1"/>
</dbReference>
<keyword evidence="3" id="KW-1185">Reference proteome</keyword>
<dbReference type="OrthoDB" id="5834362at2759"/>
<reference evidence="4" key="1">
    <citation type="submission" date="2017-02" db="UniProtKB">
        <authorList>
            <consortium name="WormBaseParasite"/>
        </authorList>
    </citation>
    <scope>IDENTIFICATION</scope>
</reference>
<proteinExistence type="predicted"/>
<dbReference type="Proteomes" id="UP000278807">
    <property type="component" value="Unassembled WGS sequence"/>
</dbReference>
<dbReference type="Gene3D" id="3.10.20.90">
    <property type="entry name" value="Phosphatidylinositol 3-kinase Catalytic Subunit, Chain A, domain 1"/>
    <property type="match status" value="1"/>
</dbReference>
<reference evidence="2 3" key="2">
    <citation type="submission" date="2018-11" db="EMBL/GenBank/DDBJ databases">
        <authorList>
            <consortium name="Pathogen Informatics"/>
        </authorList>
    </citation>
    <scope>NUCLEOTIDE SEQUENCE [LARGE SCALE GENOMIC DNA]</scope>
</reference>
<evidence type="ECO:0000313" key="3">
    <source>
        <dbReference type="Proteomes" id="UP000278807"/>
    </source>
</evidence>